<accession>A0AAN9TJW2</accession>
<evidence type="ECO:0000313" key="3">
    <source>
        <dbReference type="Proteomes" id="UP001367676"/>
    </source>
</evidence>
<evidence type="ECO:0000256" key="1">
    <source>
        <dbReference type="SAM" id="MobiDB-lite"/>
    </source>
</evidence>
<name>A0AAN9TJW2_9HEMI</name>
<protein>
    <submittedName>
        <fullName evidence="2">Uncharacterized protein</fullName>
    </submittedName>
</protein>
<dbReference type="EMBL" id="JBBCAQ010000022">
    <property type="protein sequence ID" value="KAK7590318.1"/>
    <property type="molecule type" value="Genomic_DNA"/>
</dbReference>
<organism evidence="2 3">
    <name type="scientific">Parthenolecanium corni</name>
    <dbReference type="NCBI Taxonomy" id="536013"/>
    <lineage>
        <taxon>Eukaryota</taxon>
        <taxon>Metazoa</taxon>
        <taxon>Ecdysozoa</taxon>
        <taxon>Arthropoda</taxon>
        <taxon>Hexapoda</taxon>
        <taxon>Insecta</taxon>
        <taxon>Pterygota</taxon>
        <taxon>Neoptera</taxon>
        <taxon>Paraneoptera</taxon>
        <taxon>Hemiptera</taxon>
        <taxon>Sternorrhyncha</taxon>
        <taxon>Coccoidea</taxon>
        <taxon>Coccidae</taxon>
        <taxon>Parthenolecanium</taxon>
    </lineage>
</organism>
<feature type="compositionally biased region" description="Low complexity" evidence="1">
    <location>
        <begin position="1"/>
        <end position="31"/>
    </location>
</feature>
<reference evidence="2 3" key="1">
    <citation type="submission" date="2024-03" db="EMBL/GenBank/DDBJ databases">
        <title>Adaptation during the transition from Ophiocordyceps entomopathogen to insect associate is accompanied by gene loss and intensified selection.</title>
        <authorList>
            <person name="Ward C.M."/>
            <person name="Onetto C.A."/>
            <person name="Borneman A.R."/>
        </authorList>
    </citation>
    <scope>NUCLEOTIDE SEQUENCE [LARGE SCALE GENOMIC DNA]</scope>
    <source>
        <strain evidence="2">AWRI1</strain>
        <tissue evidence="2">Single Adult Female</tissue>
    </source>
</reference>
<sequence length="86" mass="8999">MNKGNSSGSQSSKSGGAGKPSKSGGSSQPRGGNHGGASTSGNSEPEETGEQIVRRLAWDMAGCANSYSERLYLAERFYDKFMDGDM</sequence>
<proteinExistence type="predicted"/>
<dbReference type="Proteomes" id="UP001367676">
    <property type="component" value="Unassembled WGS sequence"/>
</dbReference>
<comment type="caution">
    <text evidence="2">The sequence shown here is derived from an EMBL/GenBank/DDBJ whole genome shotgun (WGS) entry which is preliminary data.</text>
</comment>
<gene>
    <name evidence="2" type="ORF">V9T40_001931</name>
</gene>
<evidence type="ECO:0000313" key="2">
    <source>
        <dbReference type="EMBL" id="KAK7590318.1"/>
    </source>
</evidence>
<dbReference type="AlphaFoldDB" id="A0AAN9TJW2"/>
<feature type="region of interest" description="Disordered" evidence="1">
    <location>
        <begin position="1"/>
        <end position="50"/>
    </location>
</feature>
<keyword evidence="3" id="KW-1185">Reference proteome</keyword>